<organism evidence="2 3">
    <name type="scientific">Toxocara canis</name>
    <name type="common">Canine roundworm</name>
    <dbReference type="NCBI Taxonomy" id="6265"/>
    <lineage>
        <taxon>Eukaryota</taxon>
        <taxon>Metazoa</taxon>
        <taxon>Ecdysozoa</taxon>
        <taxon>Nematoda</taxon>
        <taxon>Chromadorea</taxon>
        <taxon>Rhabditida</taxon>
        <taxon>Spirurina</taxon>
        <taxon>Ascaridomorpha</taxon>
        <taxon>Ascaridoidea</taxon>
        <taxon>Toxocaridae</taxon>
        <taxon>Toxocara</taxon>
    </lineage>
</organism>
<dbReference type="Proteomes" id="UP000031036">
    <property type="component" value="Unassembled WGS sequence"/>
</dbReference>
<accession>A0A0B2VW47</accession>
<dbReference type="EMBL" id="JPKZ01000847">
    <property type="protein sequence ID" value="KHN85175.1"/>
    <property type="molecule type" value="Genomic_DNA"/>
</dbReference>
<name>A0A0B2VW47_TOXCA</name>
<feature type="compositionally biased region" description="Basic and acidic residues" evidence="1">
    <location>
        <begin position="151"/>
        <end position="167"/>
    </location>
</feature>
<gene>
    <name evidence="2" type="ORF">Tcan_18968</name>
</gene>
<comment type="caution">
    <text evidence="2">The sequence shown here is derived from an EMBL/GenBank/DDBJ whole genome shotgun (WGS) entry which is preliminary data.</text>
</comment>
<protein>
    <submittedName>
        <fullName evidence="2">Uncharacterized protein</fullName>
    </submittedName>
</protein>
<feature type="region of interest" description="Disordered" evidence="1">
    <location>
        <begin position="145"/>
        <end position="167"/>
    </location>
</feature>
<reference evidence="2 3" key="1">
    <citation type="submission" date="2014-11" db="EMBL/GenBank/DDBJ databases">
        <title>Genetic blueprint of the zoonotic pathogen Toxocara canis.</title>
        <authorList>
            <person name="Zhu X.-Q."/>
            <person name="Korhonen P.K."/>
            <person name="Cai H."/>
            <person name="Young N.D."/>
            <person name="Nejsum P."/>
            <person name="von Samson-Himmelstjerna G."/>
            <person name="Boag P.R."/>
            <person name="Tan P."/>
            <person name="Li Q."/>
            <person name="Min J."/>
            <person name="Yang Y."/>
            <person name="Wang X."/>
            <person name="Fang X."/>
            <person name="Hall R.S."/>
            <person name="Hofmann A."/>
            <person name="Sternberg P.W."/>
            <person name="Jex A.R."/>
            <person name="Gasser R.B."/>
        </authorList>
    </citation>
    <scope>NUCLEOTIDE SEQUENCE [LARGE SCALE GENOMIC DNA]</scope>
    <source>
        <strain evidence="2">PN_DK_2014</strain>
    </source>
</reference>
<dbReference type="OrthoDB" id="5875654at2759"/>
<evidence type="ECO:0000313" key="2">
    <source>
        <dbReference type="EMBL" id="KHN85175.1"/>
    </source>
</evidence>
<keyword evidence="3" id="KW-1185">Reference proteome</keyword>
<evidence type="ECO:0000313" key="3">
    <source>
        <dbReference type="Proteomes" id="UP000031036"/>
    </source>
</evidence>
<sequence>MSYARRGEVNGWPLLVTEVNPQSTLFTTASKKRSQRLPQFVPDARTALLTSPMAYQLASQCNPSNGCRRYSVGTFAARQLDYGTRPSAYCTNRYPQWNSFEKYASVESSSFSSVSCKLSPTDVSQLKHIGVRSFAHFITNKRENGQLVKSGQRDGSSEKERKSDLLRPTDLRFSPNQLIFKRTEIVANEKCNGGVRFDSSADVEVKHKSSSAVRVIRRRQSGYGIAISR</sequence>
<evidence type="ECO:0000256" key="1">
    <source>
        <dbReference type="SAM" id="MobiDB-lite"/>
    </source>
</evidence>
<proteinExistence type="predicted"/>
<dbReference type="AlphaFoldDB" id="A0A0B2VW47"/>